<dbReference type="Proteomes" id="UP000824120">
    <property type="component" value="Chromosome 1"/>
</dbReference>
<dbReference type="EMBL" id="JACXVP010000001">
    <property type="protein sequence ID" value="KAG5631332.1"/>
    <property type="molecule type" value="Genomic_DNA"/>
</dbReference>
<protein>
    <submittedName>
        <fullName evidence="2">Uncharacterized protein</fullName>
    </submittedName>
</protein>
<organism evidence="2 3">
    <name type="scientific">Solanum commersonii</name>
    <name type="common">Commerson's wild potato</name>
    <name type="synonym">Commerson's nightshade</name>
    <dbReference type="NCBI Taxonomy" id="4109"/>
    <lineage>
        <taxon>Eukaryota</taxon>
        <taxon>Viridiplantae</taxon>
        <taxon>Streptophyta</taxon>
        <taxon>Embryophyta</taxon>
        <taxon>Tracheophyta</taxon>
        <taxon>Spermatophyta</taxon>
        <taxon>Magnoliopsida</taxon>
        <taxon>eudicotyledons</taxon>
        <taxon>Gunneridae</taxon>
        <taxon>Pentapetalae</taxon>
        <taxon>asterids</taxon>
        <taxon>lamiids</taxon>
        <taxon>Solanales</taxon>
        <taxon>Solanaceae</taxon>
        <taxon>Solanoideae</taxon>
        <taxon>Solaneae</taxon>
        <taxon>Solanum</taxon>
    </lineage>
</organism>
<evidence type="ECO:0000313" key="3">
    <source>
        <dbReference type="Proteomes" id="UP000824120"/>
    </source>
</evidence>
<feature type="region of interest" description="Disordered" evidence="1">
    <location>
        <begin position="16"/>
        <end position="42"/>
    </location>
</feature>
<feature type="compositionally biased region" description="Basic and acidic residues" evidence="1">
    <location>
        <begin position="29"/>
        <end position="41"/>
    </location>
</feature>
<name>A0A9J6B3X5_SOLCO</name>
<feature type="compositionally biased region" description="Low complexity" evidence="1">
    <location>
        <begin position="186"/>
        <end position="201"/>
    </location>
</feature>
<feature type="region of interest" description="Disordered" evidence="1">
    <location>
        <begin position="98"/>
        <end position="117"/>
    </location>
</feature>
<gene>
    <name evidence="2" type="ORF">H5410_003049</name>
</gene>
<accession>A0A9J6B3X5</accession>
<feature type="region of interest" description="Disordered" evidence="1">
    <location>
        <begin position="163"/>
        <end position="231"/>
    </location>
</feature>
<comment type="caution">
    <text evidence="2">The sequence shown here is derived from an EMBL/GenBank/DDBJ whole genome shotgun (WGS) entry which is preliminary data.</text>
</comment>
<reference evidence="2 3" key="1">
    <citation type="submission" date="2020-09" db="EMBL/GenBank/DDBJ databases">
        <title>De no assembly of potato wild relative species, Solanum commersonii.</title>
        <authorList>
            <person name="Cho K."/>
        </authorList>
    </citation>
    <scope>NUCLEOTIDE SEQUENCE [LARGE SCALE GENOMIC DNA]</scope>
    <source>
        <strain evidence="2">LZ3.2</strain>
        <tissue evidence="2">Leaf</tissue>
    </source>
</reference>
<feature type="compositionally biased region" description="Polar residues" evidence="1">
    <location>
        <begin position="209"/>
        <end position="220"/>
    </location>
</feature>
<dbReference type="OrthoDB" id="10427216at2759"/>
<dbReference type="AlphaFoldDB" id="A0A9J6B3X5"/>
<evidence type="ECO:0000256" key="1">
    <source>
        <dbReference type="SAM" id="MobiDB-lite"/>
    </source>
</evidence>
<evidence type="ECO:0000313" key="2">
    <source>
        <dbReference type="EMBL" id="KAG5631332.1"/>
    </source>
</evidence>
<feature type="compositionally biased region" description="Polar residues" evidence="1">
    <location>
        <begin position="174"/>
        <end position="185"/>
    </location>
</feature>
<sequence length="231" mass="25764">MNTGDCSPGEEVHLTAISSKMDGPITENKNFDEQVTKKSKSDGNTAIRNYSMEEEVHLTNISINIAQKNHQEAIQAILVNYSTNQQIEFEELNCETEANQQRTYSQDHAGPNGQKQDLHSMEKQKIYMNLKQRDTRLSQDQNDQHGNTKSTTLEVIEVGSSSHFSFGAKPMDTIPSNRGQQRPGKSSQSNSSRNVVSLSSSDYHVNANAKGQKNGMLNDQEQGRGNMESQQ</sequence>
<proteinExistence type="predicted"/>
<keyword evidence="3" id="KW-1185">Reference proteome</keyword>